<name>A0A5N6NEN4_9ASTR</name>
<evidence type="ECO:0000313" key="2">
    <source>
        <dbReference type="Proteomes" id="UP000326396"/>
    </source>
</evidence>
<evidence type="ECO:0000313" key="1">
    <source>
        <dbReference type="EMBL" id="KAD4585438.1"/>
    </source>
</evidence>
<gene>
    <name evidence="1" type="ORF">E3N88_23039</name>
</gene>
<keyword evidence="2" id="KW-1185">Reference proteome</keyword>
<accession>A0A5N6NEN4</accession>
<protein>
    <submittedName>
        <fullName evidence="1">Uncharacterized protein</fullName>
    </submittedName>
</protein>
<comment type="caution">
    <text evidence="1">The sequence shown here is derived from an EMBL/GenBank/DDBJ whole genome shotgun (WGS) entry which is preliminary data.</text>
</comment>
<organism evidence="1 2">
    <name type="scientific">Mikania micrantha</name>
    <name type="common">bitter vine</name>
    <dbReference type="NCBI Taxonomy" id="192012"/>
    <lineage>
        <taxon>Eukaryota</taxon>
        <taxon>Viridiplantae</taxon>
        <taxon>Streptophyta</taxon>
        <taxon>Embryophyta</taxon>
        <taxon>Tracheophyta</taxon>
        <taxon>Spermatophyta</taxon>
        <taxon>Magnoliopsida</taxon>
        <taxon>eudicotyledons</taxon>
        <taxon>Gunneridae</taxon>
        <taxon>Pentapetalae</taxon>
        <taxon>asterids</taxon>
        <taxon>campanulids</taxon>
        <taxon>Asterales</taxon>
        <taxon>Asteraceae</taxon>
        <taxon>Asteroideae</taxon>
        <taxon>Heliantheae alliance</taxon>
        <taxon>Eupatorieae</taxon>
        <taxon>Mikania</taxon>
    </lineage>
</organism>
<dbReference type="AlphaFoldDB" id="A0A5N6NEN4"/>
<dbReference type="Proteomes" id="UP000326396">
    <property type="component" value="Linkage Group LG2"/>
</dbReference>
<dbReference type="EMBL" id="SZYD01000012">
    <property type="protein sequence ID" value="KAD4585438.1"/>
    <property type="molecule type" value="Genomic_DNA"/>
</dbReference>
<sequence>MRWMTERMATSAGMDVPVFPGPGHHQDPACSSFTFDFRTSATLKSNLKFRKRQNNQSKTKGVHGRTTVAVVVIQEEKETNRVDQTTQPPSVHRCRPLLYCTLVRRKLLIDRHELPSSSSL</sequence>
<proteinExistence type="predicted"/>
<reference evidence="1 2" key="1">
    <citation type="submission" date="2019-05" db="EMBL/GenBank/DDBJ databases">
        <title>Mikania micrantha, genome provides insights into the molecular mechanism of rapid growth.</title>
        <authorList>
            <person name="Liu B."/>
        </authorList>
    </citation>
    <scope>NUCLEOTIDE SEQUENCE [LARGE SCALE GENOMIC DNA]</scope>
    <source>
        <strain evidence="1">NLD-2019</strain>
        <tissue evidence="1">Leaf</tissue>
    </source>
</reference>